<dbReference type="InterPro" id="IPR001309">
    <property type="entry name" value="Pept_C14_p20"/>
</dbReference>
<dbReference type="PROSITE" id="PS50208">
    <property type="entry name" value="CASPASE_P20"/>
    <property type="match status" value="1"/>
</dbReference>
<dbReference type="SMART" id="SM00115">
    <property type="entry name" value="CASc"/>
    <property type="match status" value="1"/>
</dbReference>
<dbReference type="GO" id="GO:0006508">
    <property type="term" value="P:proteolysis"/>
    <property type="evidence" value="ECO:0007669"/>
    <property type="project" value="InterPro"/>
</dbReference>
<protein>
    <submittedName>
        <fullName evidence="4">Caspase family protein</fullName>
    </submittedName>
</protein>
<dbReference type="PANTHER" id="PTHR22576">
    <property type="entry name" value="MUCOSA ASSOCIATED LYMPHOID TISSUE LYMPHOMA TRANSLOCATION PROTEIN 1/PARACASPASE"/>
    <property type="match status" value="1"/>
</dbReference>
<name>A0A848F5P9_9BURK</name>
<reference evidence="4 5" key="1">
    <citation type="submission" date="2020-04" db="EMBL/GenBank/DDBJ databases">
        <title>Azohydromonas sp. isolated from soil.</title>
        <authorList>
            <person name="Dahal R.H."/>
        </authorList>
    </citation>
    <scope>NUCLEOTIDE SEQUENCE [LARGE SCALE GENOMIC DNA]</scope>
    <source>
        <strain evidence="4 5">G-1-1-14</strain>
    </source>
</reference>
<sequence length="537" mass="57051">MSPRRLLGRGLAVLLLLLAWAVLAPVAAAQGREITETRVALVIGNAAYRSDPLDNPVNDARLMADVLKKAGFEVTLRQDLDRAGLLEALRGFGSRLDENTVALLYYAGHGLQLRDRNYLIPVDAEIRSEDEIPIAGIDIGFILGRMAHARSRINLVILDACRNNPFLGKTVAAQGLAQMDAPVGTLLAYATAPGKLAADSGSGANSVYASYLAKHLLTPGLPVEQVFKRVREGVVRETQQQQVPWESSSLQGEFAFVPGVGTVPGTPDIDAAGEIAFWNSIQASNRAEEYRAYLRQYPQGRFSPLAQARVAALTPAPAASPAPAAAASPAGEPPQTVAIAPATVPGPGNAPAAPLAGTLPRPGDRWRYRVQDQFRIGDLFVSAQVEAVTPEGVAESWSTTSDAKLRTAVAALAPGFHELPGWTLTPPEFSPYLQAAGGLQPGQGLAGLARRVEQVSVPLKASVEGEEEIQVAAGRFRAVKLVLRGQATPRGGKAVRLEQVVWYAPAVKRMVKSTVSTSVGGAVREATSFELVEYQLH</sequence>
<dbReference type="GO" id="GO:0004197">
    <property type="term" value="F:cysteine-type endopeptidase activity"/>
    <property type="evidence" value="ECO:0007669"/>
    <property type="project" value="InterPro"/>
</dbReference>
<dbReference type="PANTHER" id="PTHR22576:SF37">
    <property type="entry name" value="MUCOSA-ASSOCIATED LYMPHOID TISSUE LYMPHOMA TRANSLOCATION PROTEIN 1"/>
    <property type="match status" value="1"/>
</dbReference>
<comment type="caution">
    <text evidence="4">The sequence shown here is derived from an EMBL/GenBank/DDBJ whole genome shotgun (WGS) entry which is preliminary data.</text>
</comment>
<proteinExistence type="inferred from homology"/>
<evidence type="ECO:0000259" key="3">
    <source>
        <dbReference type="PROSITE" id="PS50208"/>
    </source>
</evidence>
<feature type="compositionally biased region" description="Low complexity" evidence="2">
    <location>
        <begin position="319"/>
        <end position="361"/>
    </location>
</feature>
<evidence type="ECO:0000313" key="5">
    <source>
        <dbReference type="Proteomes" id="UP000574067"/>
    </source>
</evidence>
<feature type="domain" description="Caspase family p20" evidence="3">
    <location>
        <begin position="36"/>
        <end position="165"/>
    </location>
</feature>
<dbReference type="AlphaFoldDB" id="A0A848F5P9"/>
<comment type="similarity">
    <text evidence="1">Belongs to the peptidase C14A family.</text>
</comment>
<evidence type="ECO:0000256" key="1">
    <source>
        <dbReference type="ARBA" id="ARBA00010134"/>
    </source>
</evidence>
<keyword evidence="5" id="KW-1185">Reference proteome</keyword>
<dbReference type="Gene3D" id="2.40.360.20">
    <property type="match status" value="1"/>
</dbReference>
<feature type="region of interest" description="Disordered" evidence="2">
    <location>
        <begin position="319"/>
        <end position="362"/>
    </location>
</feature>
<dbReference type="RefSeq" id="WP_169158534.1">
    <property type="nucleotide sequence ID" value="NZ_JABBFW010000001.1"/>
</dbReference>
<dbReference type="EMBL" id="JABBFW010000001">
    <property type="protein sequence ID" value="NML13620.1"/>
    <property type="molecule type" value="Genomic_DNA"/>
</dbReference>
<dbReference type="SUPFAM" id="SSF52129">
    <property type="entry name" value="Caspase-like"/>
    <property type="match status" value="1"/>
</dbReference>
<organism evidence="4 5">
    <name type="scientific">Azohydromonas caseinilytica</name>
    <dbReference type="NCBI Taxonomy" id="2728836"/>
    <lineage>
        <taxon>Bacteria</taxon>
        <taxon>Pseudomonadati</taxon>
        <taxon>Pseudomonadota</taxon>
        <taxon>Betaproteobacteria</taxon>
        <taxon>Burkholderiales</taxon>
        <taxon>Sphaerotilaceae</taxon>
        <taxon>Azohydromonas</taxon>
    </lineage>
</organism>
<dbReference type="InterPro" id="IPR011600">
    <property type="entry name" value="Pept_C14_caspase"/>
</dbReference>
<dbReference type="InterPro" id="IPR029030">
    <property type="entry name" value="Caspase-like_dom_sf"/>
</dbReference>
<dbReference type="InterPro" id="IPR052039">
    <property type="entry name" value="Caspase-related_regulators"/>
</dbReference>
<dbReference type="Proteomes" id="UP000574067">
    <property type="component" value="Unassembled WGS sequence"/>
</dbReference>
<dbReference type="InterPro" id="IPR015917">
    <property type="entry name" value="Pept_C14A"/>
</dbReference>
<accession>A0A848F5P9</accession>
<evidence type="ECO:0000313" key="4">
    <source>
        <dbReference type="EMBL" id="NML13620.1"/>
    </source>
</evidence>
<dbReference type="Gene3D" id="3.40.50.1460">
    <property type="match status" value="1"/>
</dbReference>
<dbReference type="Pfam" id="PF00656">
    <property type="entry name" value="Peptidase_C14"/>
    <property type="match status" value="1"/>
</dbReference>
<evidence type="ECO:0000256" key="2">
    <source>
        <dbReference type="SAM" id="MobiDB-lite"/>
    </source>
</evidence>
<gene>
    <name evidence="4" type="ORF">HHL10_01315</name>
</gene>